<dbReference type="Proteomes" id="UP001610563">
    <property type="component" value="Unassembled WGS sequence"/>
</dbReference>
<keyword evidence="1" id="KW-0732">Signal</keyword>
<keyword evidence="3" id="KW-1133">Transmembrane helix</keyword>
<dbReference type="SUPFAM" id="SSF52743">
    <property type="entry name" value="Subtilisin-like"/>
    <property type="match status" value="1"/>
</dbReference>
<keyword evidence="6" id="KW-1185">Reference proteome</keyword>
<dbReference type="CDD" id="cd00306">
    <property type="entry name" value="Peptidases_S8_S53"/>
    <property type="match status" value="1"/>
</dbReference>
<keyword evidence="3" id="KW-0812">Transmembrane</keyword>
<evidence type="ECO:0000313" key="6">
    <source>
        <dbReference type="Proteomes" id="UP001610563"/>
    </source>
</evidence>
<name>A0ABR4FUM3_9EURO</name>
<accession>A0ABR4FUM3</accession>
<comment type="caution">
    <text evidence="5">The sequence shown here is derived from an EMBL/GenBank/DDBJ whole genome shotgun (WGS) entry which is preliminary data.</text>
</comment>
<evidence type="ECO:0000256" key="3">
    <source>
        <dbReference type="SAM" id="Phobius"/>
    </source>
</evidence>
<organism evidence="5 6">
    <name type="scientific">Aspergillus keveii</name>
    <dbReference type="NCBI Taxonomy" id="714993"/>
    <lineage>
        <taxon>Eukaryota</taxon>
        <taxon>Fungi</taxon>
        <taxon>Dikarya</taxon>
        <taxon>Ascomycota</taxon>
        <taxon>Pezizomycotina</taxon>
        <taxon>Eurotiomycetes</taxon>
        <taxon>Eurotiomycetidae</taxon>
        <taxon>Eurotiales</taxon>
        <taxon>Aspergillaceae</taxon>
        <taxon>Aspergillus</taxon>
        <taxon>Aspergillus subgen. Nidulantes</taxon>
    </lineage>
</organism>
<feature type="domain" description="Peptidase S8/S53" evidence="4">
    <location>
        <begin position="4"/>
        <end position="108"/>
    </location>
</feature>
<dbReference type="InterPro" id="IPR000209">
    <property type="entry name" value="Peptidase_S8/S53_dom"/>
</dbReference>
<proteinExistence type="predicted"/>
<protein>
    <recommendedName>
        <fullName evidence="4">Peptidase S8/S53 domain-containing protein</fullName>
    </recommendedName>
</protein>
<dbReference type="InterPro" id="IPR036852">
    <property type="entry name" value="Peptidase_S8/S53_dom_sf"/>
</dbReference>
<dbReference type="EMBL" id="JBFTWV010000112">
    <property type="protein sequence ID" value="KAL2786687.1"/>
    <property type="molecule type" value="Genomic_DNA"/>
</dbReference>
<evidence type="ECO:0000259" key="4">
    <source>
        <dbReference type="Pfam" id="PF00082"/>
    </source>
</evidence>
<gene>
    <name evidence="5" type="ORF">BJX66DRAFT_27276</name>
</gene>
<keyword evidence="3" id="KW-0472">Membrane</keyword>
<reference evidence="5 6" key="1">
    <citation type="submission" date="2024-07" db="EMBL/GenBank/DDBJ databases">
        <title>Section-level genome sequencing and comparative genomics of Aspergillus sections Usti and Cavernicolus.</title>
        <authorList>
            <consortium name="Lawrence Berkeley National Laboratory"/>
            <person name="Nybo J.L."/>
            <person name="Vesth T.C."/>
            <person name="Theobald S."/>
            <person name="Frisvad J.C."/>
            <person name="Larsen T.O."/>
            <person name="Kjaerboelling I."/>
            <person name="Rothschild-Mancinelli K."/>
            <person name="Lyhne E.K."/>
            <person name="Kogle M.E."/>
            <person name="Barry K."/>
            <person name="Clum A."/>
            <person name="Na H."/>
            <person name="Ledsgaard L."/>
            <person name="Lin J."/>
            <person name="Lipzen A."/>
            <person name="Kuo A."/>
            <person name="Riley R."/>
            <person name="Mondo S."/>
            <person name="Labutti K."/>
            <person name="Haridas S."/>
            <person name="Pangalinan J."/>
            <person name="Salamov A.A."/>
            <person name="Simmons B.A."/>
            <person name="Magnuson J.K."/>
            <person name="Chen J."/>
            <person name="Drula E."/>
            <person name="Henrissat B."/>
            <person name="Wiebenga A."/>
            <person name="Lubbers R.J."/>
            <person name="Gomes A.C."/>
            <person name="Makela M.R."/>
            <person name="Stajich J."/>
            <person name="Grigoriev I.V."/>
            <person name="Mortensen U.H."/>
            <person name="De Vries R.P."/>
            <person name="Baker S.E."/>
            <person name="Andersen M.R."/>
        </authorList>
    </citation>
    <scope>NUCLEOTIDE SEQUENCE [LARGE SCALE GENOMIC DNA]</scope>
    <source>
        <strain evidence="5 6">CBS 209.92</strain>
    </source>
</reference>
<dbReference type="Pfam" id="PF00082">
    <property type="entry name" value="Peptidase_S8"/>
    <property type="match status" value="1"/>
</dbReference>
<dbReference type="Gene3D" id="3.40.50.200">
    <property type="entry name" value="Peptidase S8/S53 domain"/>
    <property type="match status" value="1"/>
</dbReference>
<keyword evidence="2" id="KW-0865">Zymogen</keyword>
<sequence>MESLRASLDRARAHKILVFAAASNEGLHEPVAWPASDLQYAIGIHSATDAGKESDTTAPPLRGSYNFMVVGERILSHWPTANGGGFRLCTGSSFAAPVATAIAALILAFTWQTRCKKEREKAAKKVRLDDLRTNWGMAKVLSRISKTKGDFHSISPQLFWEDYHDLEDPTQNEVESRQHAWQIIEAALRV</sequence>
<evidence type="ECO:0000313" key="5">
    <source>
        <dbReference type="EMBL" id="KAL2786687.1"/>
    </source>
</evidence>
<feature type="transmembrane region" description="Helical" evidence="3">
    <location>
        <begin position="94"/>
        <end position="111"/>
    </location>
</feature>
<evidence type="ECO:0000256" key="2">
    <source>
        <dbReference type="ARBA" id="ARBA00023145"/>
    </source>
</evidence>
<evidence type="ECO:0000256" key="1">
    <source>
        <dbReference type="ARBA" id="ARBA00022729"/>
    </source>
</evidence>